<feature type="compositionally biased region" description="Basic residues" evidence="1">
    <location>
        <begin position="32"/>
        <end position="51"/>
    </location>
</feature>
<dbReference type="EMBL" id="JANPWB010000008">
    <property type="protein sequence ID" value="KAJ1162753.1"/>
    <property type="molecule type" value="Genomic_DNA"/>
</dbReference>
<dbReference type="AlphaFoldDB" id="A0AAV7SG72"/>
<name>A0AAV7SG72_PLEWA</name>
<keyword evidence="3" id="KW-1185">Reference proteome</keyword>
<feature type="region of interest" description="Disordered" evidence="1">
    <location>
        <begin position="23"/>
        <end position="76"/>
    </location>
</feature>
<comment type="caution">
    <text evidence="2">The sequence shown here is derived from an EMBL/GenBank/DDBJ whole genome shotgun (WGS) entry which is preliminary data.</text>
</comment>
<proteinExistence type="predicted"/>
<evidence type="ECO:0000313" key="2">
    <source>
        <dbReference type="EMBL" id="KAJ1162753.1"/>
    </source>
</evidence>
<evidence type="ECO:0000313" key="3">
    <source>
        <dbReference type="Proteomes" id="UP001066276"/>
    </source>
</evidence>
<organism evidence="2 3">
    <name type="scientific">Pleurodeles waltl</name>
    <name type="common">Iberian ribbed newt</name>
    <dbReference type="NCBI Taxonomy" id="8319"/>
    <lineage>
        <taxon>Eukaryota</taxon>
        <taxon>Metazoa</taxon>
        <taxon>Chordata</taxon>
        <taxon>Craniata</taxon>
        <taxon>Vertebrata</taxon>
        <taxon>Euteleostomi</taxon>
        <taxon>Amphibia</taxon>
        <taxon>Batrachia</taxon>
        <taxon>Caudata</taxon>
        <taxon>Salamandroidea</taxon>
        <taxon>Salamandridae</taxon>
        <taxon>Pleurodelinae</taxon>
        <taxon>Pleurodeles</taxon>
    </lineage>
</organism>
<dbReference type="Proteomes" id="UP001066276">
    <property type="component" value="Chromosome 4_2"/>
</dbReference>
<protein>
    <submittedName>
        <fullName evidence="2">Uncharacterized protein</fullName>
    </submittedName>
</protein>
<accession>A0AAV7SG72</accession>
<reference evidence="2" key="1">
    <citation type="journal article" date="2022" name="bioRxiv">
        <title>Sequencing and chromosome-scale assembly of the giantPleurodeles waltlgenome.</title>
        <authorList>
            <person name="Brown T."/>
            <person name="Elewa A."/>
            <person name="Iarovenko S."/>
            <person name="Subramanian E."/>
            <person name="Araus A.J."/>
            <person name="Petzold A."/>
            <person name="Susuki M."/>
            <person name="Suzuki K.-i.T."/>
            <person name="Hayashi T."/>
            <person name="Toyoda A."/>
            <person name="Oliveira C."/>
            <person name="Osipova E."/>
            <person name="Leigh N.D."/>
            <person name="Simon A."/>
            <person name="Yun M.H."/>
        </authorList>
    </citation>
    <scope>NUCLEOTIDE SEQUENCE</scope>
    <source>
        <strain evidence="2">20211129_DDA</strain>
        <tissue evidence="2">Liver</tissue>
    </source>
</reference>
<evidence type="ECO:0000256" key="1">
    <source>
        <dbReference type="SAM" id="MobiDB-lite"/>
    </source>
</evidence>
<sequence>MGGPSRPPRRASSGATAEVLACSASRVAAPRGAHKPRRGARPRRKEKRRMASRGEARLFPTQRELRRMGAGRASRAGAWWRPCGRVSGRREQFR</sequence>
<gene>
    <name evidence="2" type="ORF">NDU88_003218</name>
</gene>